<dbReference type="EMBL" id="CM024806">
    <property type="protein sequence ID" value="KAG8009260.1"/>
    <property type="molecule type" value="Genomic_DNA"/>
</dbReference>
<evidence type="ECO:0000313" key="2">
    <source>
        <dbReference type="Proteomes" id="UP000805704"/>
    </source>
</evidence>
<evidence type="ECO:0000313" key="1">
    <source>
        <dbReference type="EMBL" id="KAG8009260.1"/>
    </source>
</evidence>
<protein>
    <submittedName>
        <fullName evidence="1">Dihydropyrimidinase-related protein 2</fullName>
    </submittedName>
</protein>
<proteinExistence type="predicted"/>
<dbReference type="Proteomes" id="UP000805704">
    <property type="component" value="Chromosome 18"/>
</dbReference>
<name>A0ACB7F469_NIBAL</name>
<comment type="caution">
    <text evidence="1">The sequence shown here is derived from an EMBL/GenBank/DDBJ whole genome shotgun (WGS) entry which is preliminary data.</text>
</comment>
<reference evidence="1" key="1">
    <citation type="submission" date="2020-04" db="EMBL/GenBank/DDBJ databases">
        <title>A chromosome-scale assembly and high-density genetic map of the yellow drum (Nibea albiflora) genome.</title>
        <authorList>
            <person name="Xu D."/>
            <person name="Zhang W."/>
            <person name="Chen R."/>
            <person name="Tan P."/>
            <person name="Wang L."/>
            <person name="Song H."/>
            <person name="Tian L."/>
            <person name="Zhu Q."/>
            <person name="Wang B."/>
        </authorList>
    </citation>
    <scope>NUCLEOTIDE SEQUENCE</scope>
    <source>
        <strain evidence="1">ZJHYS-2018</strain>
    </source>
</reference>
<sequence>MSKRGAGARGKGERPDAMATLQAANEELRAKLTDIQIELQQEKNKVSRLEREKSQELKAEHHRSTVAVTELKTKLHEEKQKELAVTRETLLRQHEMELMRVIKIKDGEIQRLNGLVLTLRDGSTDKVRSALLAEVEEARRGWEAERCRLQQEVQELRGAKRNAEEALTSAQQACQARAAELRSAHHQHQEELNKTKRDCEREIRRLSQEDRDTRRFQLKIAELSAIVRKLEDRNALLSEERNELLKRLREAESQFLPLLDKNKRLSRKNEELALALRRLDNKLRFVTQENMEMRRPSSLNDLDRSHSTSYHGYSQEEREMEFLRLQVQEQQHIIDDLSKSQQTPGHVINFVCVFQMCVREEAELRYRQLTQEYQALQRAYALLTETSGGNYDPEKEIKTREQLLTEISRYETRVADLESALKQQGLDVKWVEEKQALYQRNQELVEKVKQMEGEDLRLKNDIQDVKDQNELLEFRILELEERERRSPAIKFQQLYFPEGLSPLQIYCEAEGVTEIVISELMKKLDILGDNANLSNEEQVVVIHARTVLTLAEKDLFSKQKGYLDEELDYRKQSMDQAHKRILELEAMLFEALQQENESRMEGLKMEEGRLSETLTDEEREELRKAMDQWKRTVMFELRERDAQILRERMELLQLTQQRNKDLEECIEAQKRQIKELEEKASSSLSHFEVTVPPLFHGLLFAPSSCLIIYRLRSSASPPPLPPPSPLFLHFILSGLRSEVSMMSERRCSEEEDDCSSLLSRLGSDSPRPRVKYGGMFCSVEGAFENKTLNFESFITQTQRRQAVRTPRDNQEGGGGRGGGQTMVFPSGREIYGKRKDGVPDQEEQRKTRGRSNRSDPSRAESGQDKGDKSGDAGPGDRLIIKGGKIVNDDQSFYADIYIEDGAIKQIGENLIVPSSVKTVDAYGQLVIPGGIDANTNLQAPQKGQSPTDDFYQGTRAAVSGGTTTIIDHVLVEPGVSLLSAFDQWRETAEQKACCDFSLHLDITRWHDGLYEELETLIKDKGVNSFLFFMSYKDKYQSSDSQLYEAFGVLRDLGAIAQVHAENGDIIDEEQKKLLCLGITGPEGHVLSHPEEVETEAVYRAITIAKQANCPLYVTKVMSKSAADVIAKARKKGMVVYGEPITAGLATDGSQYWSKDWATAAAFVMSPPLNPDPSTPQYLTSLLACGDLQVTSSAQASFSTAQKAVGKDNFTLIPEGTNGIEERMSVVWDRAVTSGKMDENEFVAVTSTNAAKIFNMYPRKGRIAVGSDADIVIWNPKETQTVCAKTHNLTVEVNILEGLEFRGVASVVISGGRVVLEDGKLNATEGSGRFVPRKAFPDAVYKRIRARSKMAEARGVPRGNYDGPVHDVISMTKSVPSTPTTRGTPCPKTQTGTRNLHQSGFTLAGAQVDDHIPRRSTQRIVAPPGGRSNITSLS</sequence>
<accession>A0ACB7F469</accession>
<organism evidence="1 2">
    <name type="scientific">Nibea albiflora</name>
    <name type="common">Yellow drum</name>
    <name type="synonym">Corvina albiflora</name>
    <dbReference type="NCBI Taxonomy" id="240163"/>
    <lineage>
        <taxon>Eukaryota</taxon>
        <taxon>Metazoa</taxon>
        <taxon>Chordata</taxon>
        <taxon>Craniata</taxon>
        <taxon>Vertebrata</taxon>
        <taxon>Euteleostomi</taxon>
        <taxon>Actinopterygii</taxon>
        <taxon>Neopterygii</taxon>
        <taxon>Teleostei</taxon>
        <taxon>Neoteleostei</taxon>
        <taxon>Acanthomorphata</taxon>
        <taxon>Eupercaria</taxon>
        <taxon>Sciaenidae</taxon>
        <taxon>Nibea</taxon>
    </lineage>
</organism>
<keyword evidence="2" id="KW-1185">Reference proteome</keyword>
<gene>
    <name evidence="1" type="primary">DPYSL2.3</name>
    <name evidence="1" type="ORF">GBF38_014743</name>
</gene>